<feature type="region of interest" description="Disordered" evidence="1">
    <location>
        <begin position="181"/>
        <end position="203"/>
    </location>
</feature>
<dbReference type="EMBL" id="CAJMWZ010002271">
    <property type="protein sequence ID" value="CAE6452297.1"/>
    <property type="molecule type" value="Genomic_DNA"/>
</dbReference>
<dbReference type="Proteomes" id="UP000663850">
    <property type="component" value="Unassembled WGS sequence"/>
</dbReference>
<proteinExistence type="predicted"/>
<protein>
    <submittedName>
        <fullName evidence="2">Uncharacterized protein</fullName>
    </submittedName>
</protein>
<organism evidence="2 3">
    <name type="scientific">Rhizoctonia solani</name>
    <dbReference type="NCBI Taxonomy" id="456999"/>
    <lineage>
        <taxon>Eukaryota</taxon>
        <taxon>Fungi</taxon>
        <taxon>Dikarya</taxon>
        <taxon>Basidiomycota</taxon>
        <taxon>Agaricomycotina</taxon>
        <taxon>Agaricomycetes</taxon>
        <taxon>Cantharellales</taxon>
        <taxon>Ceratobasidiaceae</taxon>
        <taxon>Rhizoctonia</taxon>
    </lineage>
</organism>
<feature type="region of interest" description="Disordered" evidence="1">
    <location>
        <begin position="376"/>
        <end position="409"/>
    </location>
</feature>
<evidence type="ECO:0000256" key="1">
    <source>
        <dbReference type="SAM" id="MobiDB-lite"/>
    </source>
</evidence>
<sequence>MSNLPPLQHPGLQVPSSGASSCSVSSEGSISVSAPSIFPDGSVVRRAEAVPFSLIGIAHHGPECYRTAYSTSVAHSARVPYSHERRFCIRVSAYYSFGLHVLVAPGIWHAHRIHSYRPIFVPQSQQFVLLTCPGGLVGLGQYALGCVWDNRGPEVRSGCHPSVSPNAITAYGRVITSMESMESPAMHSESMQLPGGRSGVRPVPRSRIVQSVRSESEAGPSSITTVAYTLPSLPKSALKSPSLQTTHASSISLSPPEGDKPSIESFPSRAETIYSDGDLNDGAVPPSYIISHHVNCLLQYLHEVDTVRGGESRDMTDRLRRIEEELFGLSAFLRQRRPTLPPALQPAPAEPQSQAIRASEPSTQVIRVPAPQALSEVHEELPTISSRAPPETGFEEYMPMGDTSTDVSISPREEEVTPIAVAIPVHPKSEISS</sequence>
<name>A0A8H3BB38_9AGAM</name>
<evidence type="ECO:0000313" key="3">
    <source>
        <dbReference type="Proteomes" id="UP000663850"/>
    </source>
</evidence>
<comment type="caution">
    <text evidence="2">The sequence shown here is derived from an EMBL/GenBank/DDBJ whole genome shotgun (WGS) entry which is preliminary data.</text>
</comment>
<dbReference type="AlphaFoldDB" id="A0A8H3BB38"/>
<evidence type="ECO:0000313" key="2">
    <source>
        <dbReference type="EMBL" id="CAE6452297.1"/>
    </source>
</evidence>
<accession>A0A8H3BB38</accession>
<gene>
    <name evidence="2" type="ORF">RDB_LOCUS42436</name>
</gene>
<feature type="region of interest" description="Disordered" evidence="1">
    <location>
        <begin position="237"/>
        <end position="265"/>
    </location>
</feature>
<feature type="region of interest" description="Disordered" evidence="1">
    <location>
        <begin position="1"/>
        <end position="20"/>
    </location>
</feature>
<reference evidence="2" key="1">
    <citation type="submission" date="2021-01" db="EMBL/GenBank/DDBJ databases">
        <authorList>
            <person name="Kaushik A."/>
        </authorList>
    </citation>
    <scope>NUCLEOTIDE SEQUENCE</scope>
    <source>
        <strain evidence="2">Type strain: AG8-Rh-89/</strain>
    </source>
</reference>
<feature type="compositionally biased region" description="Polar residues" evidence="1">
    <location>
        <begin position="244"/>
        <end position="253"/>
    </location>
</feature>